<evidence type="ECO:0008006" key="4">
    <source>
        <dbReference type="Google" id="ProtNLM"/>
    </source>
</evidence>
<keyword evidence="1" id="KW-0812">Transmembrane</keyword>
<evidence type="ECO:0000313" key="2">
    <source>
        <dbReference type="EMBL" id="MBJ7610230.1"/>
    </source>
</evidence>
<organism evidence="2 3">
    <name type="scientific">Candidatus Amunia macphersoniae</name>
    <dbReference type="NCBI Taxonomy" id="3127014"/>
    <lineage>
        <taxon>Bacteria</taxon>
        <taxon>Bacillati</taxon>
        <taxon>Candidatus Dormiibacterota</taxon>
        <taxon>Candidatus Dormibacteria</taxon>
        <taxon>Candidatus Aeolococcales</taxon>
        <taxon>Candidatus Aeolococcaceae</taxon>
        <taxon>Candidatus Amunia</taxon>
    </lineage>
</organism>
<comment type="caution">
    <text evidence="2">The sequence shown here is derived from an EMBL/GenBank/DDBJ whole genome shotgun (WGS) entry which is preliminary data.</text>
</comment>
<dbReference type="EMBL" id="JAEKNN010000058">
    <property type="protein sequence ID" value="MBJ7610230.1"/>
    <property type="molecule type" value="Genomic_DNA"/>
</dbReference>
<reference evidence="2 3" key="1">
    <citation type="submission" date="2020-10" db="EMBL/GenBank/DDBJ databases">
        <title>Ca. Dormibacterota MAGs.</title>
        <authorList>
            <person name="Montgomery K."/>
        </authorList>
    </citation>
    <scope>NUCLEOTIDE SEQUENCE [LARGE SCALE GENOMIC DNA]</scope>
    <source>
        <strain evidence="2">Mitchell_Peninsula_5</strain>
    </source>
</reference>
<keyword evidence="1" id="KW-1133">Transmembrane helix</keyword>
<feature type="transmembrane region" description="Helical" evidence="1">
    <location>
        <begin position="148"/>
        <end position="167"/>
    </location>
</feature>
<evidence type="ECO:0000313" key="3">
    <source>
        <dbReference type="Proteomes" id="UP000614410"/>
    </source>
</evidence>
<accession>A0A934KR07</accession>
<name>A0A934KR07_9BACT</name>
<proteinExistence type="predicted"/>
<protein>
    <recommendedName>
        <fullName evidence="4">Baseplate protein J-like domain-containing protein</fullName>
    </recommendedName>
</protein>
<evidence type="ECO:0000256" key="1">
    <source>
        <dbReference type="SAM" id="Phobius"/>
    </source>
</evidence>
<sequence>MPQVIYGEQGDEIVDLIDKVRGSDDSEVALVLGSGAHGLQTPLNVRLLRQLGARAGKTVSIVSGDPHLQELSRVGGLPTYASVPAYERGIQTVRPHGDDGLAGGAWGVVAGATAPPAPPAPPPSSATVSPGAGLAAARPGVGGRRRPLYFALAGLVVLGLILFFVVVPSATVTITLAGTPLSINPTIQGGADPANAGQADHIVTAVVSSTQSAQFMATPTGQQQNPAAKATSQIVLATDLPAGASSSIPANTEFDTQDNPPIQFFSTQAVTVILPPPSAGQQYGTPSNPIPVQERAAEAKGNVAANTITQWPMNPCNPGQPYAAICRPSDITSTNPTAATGGADAKNNTVASSGDVNGWNNQVTQSNQTLTAQVNQDMQSKAAGKTFAKDPGGNGTTVACTVTPPLPAVNAVFTPTQETVACNGKAAIYSPGDITNDVNADLQQQVAHGDSLATDSINCTKPAVTQAVDDGTVVLSIQCTSFSRPTIDTNALKAQITGKSAGDARNVIQHRLNHVQNVAISQGPIPFFWLPFFSSRIQIDEAVVAQTPGGP</sequence>
<gene>
    <name evidence="2" type="ORF">JF887_12485</name>
</gene>
<dbReference type="Proteomes" id="UP000614410">
    <property type="component" value="Unassembled WGS sequence"/>
</dbReference>
<keyword evidence="1" id="KW-0472">Membrane</keyword>
<dbReference type="AlphaFoldDB" id="A0A934KR07"/>